<dbReference type="STRING" id="686340.Metal_0893"/>
<dbReference type="AlphaFoldDB" id="H8GFW6"/>
<organism evidence="3 4">
    <name type="scientific">Methylomicrobium album BG8</name>
    <dbReference type="NCBI Taxonomy" id="686340"/>
    <lineage>
        <taxon>Bacteria</taxon>
        <taxon>Pseudomonadati</taxon>
        <taxon>Pseudomonadota</taxon>
        <taxon>Gammaproteobacteria</taxon>
        <taxon>Methylococcales</taxon>
        <taxon>Methylococcaceae</taxon>
        <taxon>Methylomicrobium</taxon>
    </lineage>
</organism>
<dbReference type="PANTHER" id="PTHR33713">
    <property type="entry name" value="ANTITOXIN YAFN-RELATED"/>
    <property type="match status" value="1"/>
</dbReference>
<proteinExistence type="inferred from homology"/>
<dbReference type="NCBIfam" id="TIGR01552">
    <property type="entry name" value="phd_fam"/>
    <property type="match status" value="1"/>
</dbReference>
<dbReference type="Gene3D" id="3.40.1620.10">
    <property type="entry name" value="YefM-like domain"/>
    <property type="match status" value="1"/>
</dbReference>
<evidence type="ECO:0000256" key="1">
    <source>
        <dbReference type="ARBA" id="ARBA00009981"/>
    </source>
</evidence>
<keyword evidence="4" id="KW-1185">Reference proteome</keyword>
<evidence type="ECO:0000313" key="4">
    <source>
        <dbReference type="Proteomes" id="UP000005090"/>
    </source>
</evidence>
<dbReference type="RefSeq" id="WP_005369988.1">
    <property type="nucleotide sequence ID" value="NZ_CM001475.1"/>
</dbReference>
<protein>
    <recommendedName>
        <fullName evidence="2">Antitoxin</fullName>
    </recommendedName>
</protein>
<name>H8GFW6_METAL</name>
<dbReference type="EMBL" id="CM001475">
    <property type="protein sequence ID" value="EIC28717.1"/>
    <property type="molecule type" value="Genomic_DNA"/>
</dbReference>
<sequence>MVSMPSTEAKTHFGALLDMVQRNPVTIEKKGRPVAVMISESEYAAYQQLKLQALQSDLNAGIRQADEGQLVDSETAFNGLI</sequence>
<dbReference type="HOGENOM" id="CLU_177501_1_0_6"/>
<dbReference type="eggNOG" id="COG2161">
    <property type="taxonomic scope" value="Bacteria"/>
</dbReference>
<gene>
    <name evidence="3" type="ORF">Metal_0893</name>
</gene>
<dbReference type="InterPro" id="IPR036165">
    <property type="entry name" value="YefM-like_sf"/>
</dbReference>
<dbReference type="Pfam" id="PF02604">
    <property type="entry name" value="PhdYeFM_antitox"/>
    <property type="match status" value="1"/>
</dbReference>
<evidence type="ECO:0000313" key="3">
    <source>
        <dbReference type="EMBL" id="EIC28717.1"/>
    </source>
</evidence>
<dbReference type="PANTHER" id="PTHR33713:SF6">
    <property type="entry name" value="ANTITOXIN YEFM"/>
    <property type="match status" value="1"/>
</dbReference>
<dbReference type="Proteomes" id="UP000005090">
    <property type="component" value="Chromosome"/>
</dbReference>
<accession>H8GFW6</accession>
<reference evidence="3 4" key="1">
    <citation type="journal article" date="2013" name="Genome Announc.">
        <title>Genome Sequence of the Obligate Gammaproteobacterial Methanotroph Methylomicrobium album Strain BG8.</title>
        <authorList>
            <person name="Kits K.D."/>
            <person name="Kalyuzhnaya M.G."/>
            <person name="Klotz M.G."/>
            <person name="Jetten M.S."/>
            <person name="Op den Camp H.J."/>
            <person name="Vuilleumier S."/>
            <person name="Bringel F."/>
            <person name="Dispirito A.A."/>
            <person name="Murrell J.C."/>
            <person name="Bruce D."/>
            <person name="Cheng J.F."/>
            <person name="Copeland A."/>
            <person name="Goodwin L."/>
            <person name="Hauser L."/>
            <person name="Lajus A."/>
            <person name="Land M.L."/>
            <person name="Lapidus A."/>
            <person name="Lucas S."/>
            <person name="Medigue C."/>
            <person name="Pitluck S."/>
            <person name="Woyke T."/>
            <person name="Zeytun A."/>
            <person name="Stein L.Y."/>
        </authorList>
    </citation>
    <scope>NUCLEOTIDE SEQUENCE [LARGE SCALE GENOMIC DNA]</scope>
    <source>
        <strain evidence="3 4">BG8</strain>
    </source>
</reference>
<comment type="similarity">
    <text evidence="1 2">Belongs to the phD/YefM antitoxin family.</text>
</comment>
<evidence type="ECO:0000256" key="2">
    <source>
        <dbReference type="RuleBase" id="RU362080"/>
    </source>
</evidence>
<dbReference type="SUPFAM" id="SSF143120">
    <property type="entry name" value="YefM-like"/>
    <property type="match status" value="1"/>
</dbReference>
<dbReference type="InterPro" id="IPR051405">
    <property type="entry name" value="phD/YefM_antitoxin"/>
</dbReference>
<dbReference type="InterPro" id="IPR006442">
    <property type="entry name" value="Antitoxin_Phd/YefM"/>
</dbReference>
<comment type="function">
    <text evidence="2">Antitoxin component of a type II toxin-antitoxin (TA) system.</text>
</comment>